<dbReference type="EMBL" id="CP073041">
    <property type="protein sequence ID" value="UXE63314.1"/>
    <property type="molecule type" value="Genomic_DNA"/>
</dbReference>
<accession>A0A977L0G9</accession>
<organism evidence="2">
    <name type="scientific">Woronichinia naegeliana WA131</name>
    <dbReference type="NCBI Taxonomy" id="2824559"/>
    <lineage>
        <taxon>Bacteria</taxon>
        <taxon>Bacillati</taxon>
        <taxon>Cyanobacteriota</taxon>
        <taxon>Cyanophyceae</taxon>
        <taxon>Synechococcales</taxon>
        <taxon>Coelosphaeriaceae</taxon>
        <taxon>Woronichinia</taxon>
    </lineage>
</organism>
<reference evidence="2" key="1">
    <citation type="submission" date="2021-04" db="EMBL/GenBank/DDBJ databases">
        <title>Genome sequence of Woronichinia naegeliana from Washington state freshwater lake bloom.</title>
        <authorList>
            <person name="Dreher T.W."/>
        </authorList>
    </citation>
    <scope>NUCLEOTIDE SEQUENCE</scope>
    <source>
        <strain evidence="2">WA131</strain>
    </source>
</reference>
<dbReference type="KEGG" id="wna:KA717_12130"/>
<keyword evidence="1" id="KW-0175">Coiled coil</keyword>
<protein>
    <submittedName>
        <fullName evidence="2">Uncharacterized protein</fullName>
    </submittedName>
</protein>
<evidence type="ECO:0000256" key="1">
    <source>
        <dbReference type="SAM" id="Coils"/>
    </source>
</evidence>
<sequence length="394" mass="45923">MINSIQNEDENYLLNVNEDDYVTYKLSLAYVEPLEIYDDKVEVSSTERDIPLETMYQNSSTFAFMPHVLRKSSYKKPVLKFHVPFSGSVELIKCTPNNQLVWSMEIELHDQEFCFEIINFDDNTESIQQQKDENLKKIMKQLQNINSEVKQYNIRLESEIKQVFNTRKKRILANSGVLASLGIPIKKANNVSSTFAIPTPQIRKKIVVSKPTVKDIVFKPEPTIDEKIYYEILKSIHDVGKQFERLPSLYANKQEEPLRDHLLMMLEPNFEGSATGETFNKKGDADILLRYEGKNVFIAECKFWDGKVSFLKAISQLLGYLTWRDSKVAVIMFVDNQDFTSVLETAKKSIGEHPNYLDYVGETDETWFNYIFHLNDDRNRKIYLAVMFYHLPKQ</sequence>
<dbReference type="AlphaFoldDB" id="A0A977L0G9"/>
<evidence type="ECO:0000313" key="2">
    <source>
        <dbReference type="EMBL" id="UXE63314.1"/>
    </source>
</evidence>
<proteinExistence type="predicted"/>
<feature type="coiled-coil region" evidence="1">
    <location>
        <begin position="128"/>
        <end position="162"/>
    </location>
</feature>
<dbReference type="Proteomes" id="UP001065613">
    <property type="component" value="Chromosome"/>
</dbReference>
<name>A0A977L0G9_9CYAN</name>
<gene>
    <name evidence="2" type="ORF">KA717_12130</name>
</gene>